<accession>A0A0D2CG91</accession>
<evidence type="ECO:0000313" key="3">
    <source>
        <dbReference type="EMBL" id="KIW64181.1"/>
    </source>
</evidence>
<evidence type="ECO:0000256" key="1">
    <source>
        <dbReference type="ARBA" id="ARBA00004123"/>
    </source>
</evidence>
<dbReference type="STRING" id="5601.A0A0D2CG91"/>
<reference evidence="3 4" key="1">
    <citation type="submission" date="2015-01" db="EMBL/GenBank/DDBJ databases">
        <title>The Genome Sequence of Capronia semiimmersa CBS27337.</title>
        <authorList>
            <consortium name="The Broad Institute Genomics Platform"/>
            <person name="Cuomo C."/>
            <person name="de Hoog S."/>
            <person name="Gorbushina A."/>
            <person name="Stielow B."/>
            <person name="Teixiera M."/>
            <person name="Abouelleil A."/>
            <person name="Chapman S.B."/>
            <person name="Priest M."/>
            <person name="Young S.K."/>
            <person name="Wortman J."/>
            <person name="Nusbaum C."/>
            <person name="Birren B."/>
        </authorList>
    </citation>
    <scope>NUCLEOTIDE SEQUENCE [LARGE SCALE GENOMIC DNA]</scope>
    <source>
        <strain evidence="3 4">CBS 27337</strain>
    </source>
</reference>
<dbReference type="AlphaFoldDB" id="A0A0D2CG91"/>
<name>A0A0D2CG91_9EURO</name>
<keyword evidence="2" id="KW-0539">Nucleus</keyword>
<dbReference type="PANTHER" id="PTHR37534:SF46">
    <property type="entry name" value="ZN(II)2CYS6 TRANSCRIPTION FACTOR (EUROFUNG)"/>
    <property type="match status" value="1"/>
</dbReference>
<dbReference type="PANTHER" id="PTHR37534">
    <property type="entry name" value="TRANSCRIPTIONAL ACTIVATOR PROTEIN UGA3"/>
    <property type="match status" value="1"/>
</dbReference>
<dbReference type="EMBL" id="KN846961">
    <property type="protein sequence ID" value="KIW64181.1"/>
    <property type="molecule type" value="Genomic_DNA"/>
</dbReference>
<protein>
    <recommendedName>
        <fullName evidence="5">Transcription factor domain-containing protein</fullName>
    </recommendedName>
</protein>
<dbReference type="GO" id="GO:0005634">
    <property type="term" value="C:nucleus"/>
    <property type="evidence" value="ECO:0007669"/>
    <property type="project" value="UniProtKB-SubCell"/>
</dbReference>
<dbReference type="HOGENOM" id="CLU_009030_2_2_1"/>
<dbReference type="Proteomes" id="UP000054266">
    <property type="component" value="Unassembled WGS sequence"/>
</dbReference>
<gene>
    <name evidence="3" type="ORF">PV04_09134</name>
</gene>
<proteinExistence type="predicted"/>
<sequence length="548" mass="61691">MLHVIDQHVQLLVGDSTASTGPFSVFRALTAIMVSDTGTHDDNEEIEEATHEQGALHGSRSNRREEERIVISSRKIGINHETEGCRSTSPSAWNAIVLSRPPGRFFHFEHSQDSNPLVRELLSHYLLRIADISQVINHPQNVFRSIYARYAMQVWTQPLFTTEPRATFSSHQAIFCSIISTAAFHLRGFASRKHPNREFYDRVGRVYRLRALQHLQQAITEPSIHAEAYCAMLSAILTLVNLDVMEGSLTGFFAHLHGCHEIRYLWTLRSAQAGSMRPRARQLEICSIFMDTIALTTANHLDIMFGFPAYSTKPILLDTPFTTADIFLEHTYGVTPSVASMVYVTNKIWLYAQSRTNFQDLSPCEVDDSLKSLTEQLDTWSPASESYASVAVDDNSTNSLLRCLSTAFHCAARIYFLSCFRVHPSRHDPSMLAHLSELTLAALEQSYHARPAKSRAGASLSWPAFVAACEAPPTAWQRWTRYWQTLLSNQIGTQQAAWEIVQEVWRRKDKACTQVSKTPTLARLGTTHVIEPSWASVIRDNGIAIIAM</sequence>
<evidence type="ECO:0000313" key="4">
    <source>
        <dbReference type="Proteomes" id="UP000054266"/>
    </source>
</evidence>
<evidence type="ECO:0008006" key="5">
    <source>
        <dbReference type="Google" id="ProtNLM"/>
    </source>
</evidence>
<evidence type="ECO:0000256" key="2">
    <source>
        <dbReference type="ARBA" id="ARBA00023242"/>
    </source>
</evidence>
<dbReference type="Pfam" id="PF11951">
    <property type="entry name" value="Fungal_trans_2"/>
    <property type="match status" value="1"/>
</dbReference>
<dbReference type="InterPro" id="IPR021858">
    <property type="entry name" value="Fun_TF"/>
</dbReference>
<comment type="subcellular location">
    <subcellularLocation>
        <location evidence="1">Nucleus</location>
    </subcellularLocation>
</comment>
<keyword evidence="4" id="KW-1185">Reference proteome</keyword>
<organism evidence="3 4">
    <name type="scientific">Phialophora macrospora</name>
    <dbReference type="NCBI Taxonomy" id="1851006"/>
    <lineage>
        <taxon>Eukaryota</taxon>
        <taxon>Fungi</taxon>
        <taxon>Dikarya</taxon>
        <taxon>Ascomycota</taxon>
        <taxon>Pezizomycotina</taxon>
        <taxon>Eurotiomycetes</taxon>
        <taxon>Chaetothyriomycetidae</taxon>
        <taxon>Chaetothyriales</taxon>
        <taxon>Herpotrichiellaceae</taxon>
        <taxon>Phialophora</taxon>
    </lineage>
</organism>